<protein>
    <submittedName>
        <fullName evidence="2">Uncharacterized protein</fullName>
    </submittedName>
</protein>
<name>A0A9P6V012_9FUNG</name>
<feature type="compositionally biased region" description="Acidic residues" evidence="1">
    <location>
        <begin position="432"/>
        <end position="441"/>
    </location>
</feature>
<organism evidence="2 3">
    <name type="scientific">Dissophora globulifera</name>
    <dbReference type="NCBI Taxonomy" id="979702"/>
    <lineage>
        <taxon>Eukaryota</taxon>
        <taxon>Fungi</taxon>
        <taxon>Fungi incertae sedis</taxon>
        <taxon>Mucoromycota</taxon>
        <taxon>Mortierellomycotina</taxon>
        <taxon>Mortierellomycetes</taxon>
        <taxon>Mortierellales</taxon>
        <taxon>Mortierellaceae</taxon>
        <taxon>Dissophora</taxon>
    </lineage>
</organism>
<evidence type="ECO:0000313" key="2">
    <source>
        <dbReference type="EMBL" id="KAG0328431.1"/>
    </source>
</evidence>
<feature type="compositionally biased region" description="Polar residues" evidence="1">
    <location>
        <begin position="157"/>
        <end position="193"/>
    </location>
</feature>
<feature type="compositionally biased region" description="Basic and acidic residues" evidence="1">
    <location>
        <begin position="1"/>
        <end position="11"/>
    </location>
</feature>
<comment type="caution">
    <text evidence="2">The sequence shown here is derived from an EMBL/GenBank/DDBJ whole genome shotgun (WGS) entry which is preliminary data.</text>
</comment>
<feature type="compositionally biased region" description="Polar residues" evidence="1">
    <location>
        <begin position="383"/>
        <end position="427"/>
    </location>
</feature>
<gene>
    <name evidence="2" type="ORF">BGZ99_005296</name>
</gene>
<sequence>MIRGEARHNSDYNRPPSPRYRQESPMPGSGSDDDMDDDIRNYKKRRMFPGMPGQKPGSYQQSPPSTSPGGQPEILDQQQQKAIIESRQHGQPSPQLPPSNGKPSSSNGSNPPVTETSSSGLSVFHGSSSFASRRSQPSPMKAKNAKSLTIFAPSYSESTLSIQSAPLQPSQSHQTMSMGLRTSQPLLPRNQQHPYAPHQGSYQQPLRSPRTAGHAKRTSRTTLRQPGAAADSSSGTIPAPILSSHTGPLPSPSMYPSTPFLSNPKHMFMETVSNLFDSVDSSRSLKYTLEEQIRKSAQLLQTLQASGTMIENLVRGQFKELEKGVLERFEGEIEHLNARVRQLEEHQGLTPPPKKIKVATAAASATSTPPTSASAMTGVMDTAPTSSGSRSGDASNETATLKTPTRHSSSSPNSGTLPTPPLTKNQGSSAMEIEEEEEDRESSEQSASAKGL</sequence>
<accession>A0A9P6V012</accession>
<feature type="region of interest" description="Disordered" evidence="1">
    <location>
        <begin position="1"/>
        <end position="145"/>
    </location>
</feature>
<evidence type="ECO:0000313" key="3">
    <source>
        <dbReference type="Proteomes" id="UP000738325"/>
    </source>
</evidence>
<feature type="compositionally biased region" description="Low complexity" evidence="1">
    <location>
        <begin position="56"/>
        <end position="72"/>
    </location>
</feature>
<dbReference type="OrthoDB" id="2138242at2759"/>
<feature type="compositionally biased region" description="Low complexity" evidence="1">
    <location>
        <begin position="98"/>
        <end position="139"/>
    </location>
</feature>
<dbReference type="AlphaFoldDB" id="A0A9P6V012"/>
<reference evidence="2" key="1">
    <citation type="journal article" date="2020" name="Fungal Divers.">
        <title>Resolving the Mortierellaceae phylogeny through synthesis of multi-gene phylogenetics and phylogenomics.</title>
        <authorList>
            <person name="Vandepol N."/>
            <person name="Liber J."/>
            <person name="Desiro A."/>
            <person name="Na H."/>
            <person name="Kennedy M."/>
            <person name="Barry K."/>
            <person name="Grigoriev I.V."/>
            <person name="Miller A.N."/>
            <person name="O'Donnell K."/>
            <person name="Stajich J.E."/>
            <person name="Bonito G."/>
        </authorList>
    </citation>
    <scope>NUCLEOTIDE SEQUENCE</scope>
    <source>
        <strain evidence="2">REB-010B</strain>
    </source>
</reference>
<dbReference type="Proteomes" id="UP000738325">
    <property type="component" value="Unassembled WGS sequence"/>
</dbReference>
<keyword evidence="3" id="KW-1185">Reference proteome</keyword>
<feature type="region of interest" description="Disordered" evidence="1">
    <location>
        <begin position="344"/>
        <end position="452"/>
    </location>
</feature>
<feature type="region of interest" description="Disordered" evidence="1">
    <location>
        <begin position="157"/>
        <end position="257"/>
    </location>
</feature>
<feature type="compositionally biased region" description="Low complexity" evidence="1">
    <location>
        <begin position="359"/>
        <end position="375"/>
    </location>
</feature>
<proteinExistence type="predicted"/>
<dbReference type="EMBL" id="JAAAIP010000034">
    <property type="protein sequence ID" value="KAG0328431.1"/>
    <property type="molecule type" value="Genomic_DNA"/>
</dbReference>
<evidence type="ECO:0000256" key="1">
    <source>
        <dbReference type="SAM" id="MobiDB-lite"/>
    </source>
</evidence>